<feature type="domain" description="PPIase cyclophilin-type" evidence="3">
    <location>
        <begin position="623"/>
        <end position="817"/>
    </location>
</feature>
<gene>
    <name evidence="6" type="ORF">BGE01nite_13020</name>
</gene>
<dbReference type="PANTHER" id="PTHR44170:SF6">
    <property type="entry name" value="CONTACTIN"/>
    <property type="match status" value="1"/>
</dbReference>
<dbReference type="SUPFAM" id="SSF48726">
    <property type="entry name" value="Immunoglobulin"/>
    <property type="match status" value="6"/>
</dbReference>
<evidence type="ECO:0000259" key="3">
    <source>
        <dbReference type="PROSITE" id="PS50072"/>
    </source>
</evidence>
<dbReference type="SUPFAM" id="SSF49265">
    <property type="entry name" value="Fibronectin type III"/>
    <property type="match status" value="2"/>
</dbReference>
<dbReference type="CDD" id="cd00063">
    <property type="entry name" value="FN3"/>
    <property type="match status" value="2"/>
</dbReference>
<dbReference type="SMART" id="SM00060">
    <property type="entry name" value="FN3"/>
    <property type="match status" value="3"/>
</dbReference>
<dbReference type="SMART" id="SM00408">
    <property type="entry name" value="IGc2"/>
    <property type="match status" value="2"/>
</dbReference>
<dbReference type="Pfam" id="PF00160">
    <property type="entry name" value="Pro_isomerase"/>
    <property type="match status" value="2"/>
</dbReference>
<feature type="domain" description="Ig-like" evidence="4">
    <location>
        <begin position="1077"/>
        <end position="1169"/>
    </location>
</feature>
<dbReference type="InterPro" id="IPR013783">
    <property type="entry name" value="Ig-like_fold"/>
</dbReference>
<dbReference type="GO" id="GO:0003755">
    <property type="term" value="F:peptidyl-prolyl cis-trans isomerase activity"/>
    <property type="evidence" value="ECO:0007669"/>
    <property type="project" value="InterPro"/>
</dbReference>
<evidence type="ECO:0000259" key="4">
    <source>
        <dbReference type="PROSITE" id="PS50835"/>
    </source>
</evidence>
<dbReference type="OrthoDB" id="174631at2"/>
<dbReference type="InterPro" id="IPR036179">
    <property type="entry name" value="Ig-like_dom_sf"/>
</dbReference>
<feature type="domain" description="Ig-like" evidence="4">
    <location>
        <begin position="1000"/>
        <end position="1076"/>
    </location>
</feature>
<organism evidence="6 7">
    <name type="scientific">Brevifollis gellanilyticus</name>
    <dbReference type="NCBI Taxonomy" id="748831"/>
    <lineage>
        <taxon>Bacteria</taxon>
        <taxon>Pseudomonadati</taxon>
        <taxon>Verrucomicrobiota</taxon>
        <taxon>Verrucomicrobiia</taxon>
        <taxon>Verrucomicrobiales</taxon>
        <taxon>Verrucomicrobiaceae</taxon>
    </lineage>
</organism>
<dbReference type="RefSeq" id="WP_146849619.1">
    <property type="nucleotide sequence ID" value="NZ_BKAG01000007.1"/>
</dbReference>
<comment type="caution">
    <text evidence="6">The sequence shown here is derived from an EMBL/GenBank/DDBJ whole genome shotgun (WGS) entry which is preliminary data.</text>
</comment>
<dbReference type="Pfam" id="PF13927">
    <property type="entry name" value="Ig_3"/>
    <property type="match status" value="2"/>
</dbReference>
<feature type="domain" description="Ig-like" evidence="4">
    <location>
        <begin position="1773"/>
        <end position="1850"/>
    </location>
</feature>
<keyword evidence="1" id="KW-0677">Repeat</keyword>
<dbReference type="Gene3D" id="2.40.100.10">
    <property type="entry name" value="Cyclophilin-like"/>
    <property type="match status" value="1"/>
</dbReference>
<dbReference type="PROSITE" id="PS50835">
    <property type="entry name" value="IG_LIKE"/>
    <property type="match status" value="5"/>
</dbReference>
<dbReference type="InterPro" id="IPR029000">
    <property type="entry name" value="Cyclophilin-like_dom_sf"/>
</dbReference>
<reference evidence="6 7" key="1">
    <citation type="submission" date="2019-07" db="EMBL/GenBank/DDBJ databases">
        <title>Whole genome shotgun sequence of Brevifollis gellanilyticus NBRC 108608.</title>
        <authorList>
            <person name="Hosoyama A."/>
            <person name="Uohara A."/>
            <person name="Ohji S."/>
            <person name="Ichikawa N."/>
        </authorList>
    </citation>
    <scope>NUCLEOTIDE SEQUENCE [LARGE SCALE GENOMIC DNA]</scope>
    <source>
        <strain evidence="6 7">NBRC 108608</strain>
    </source>
</reference>
<feature type="domain" description="Ig-like" evidence="4">
    <location>
        <begin position="1854"/>
        <end position="1948"/>
    </location>
</feature>
<keyword evidence="2" id="KW-1015">Disulfide bond</keyword>
<dbReference type="InterPro" id="IPR015919">
    <property type="entry name" value="Cadherin-like_sf"/>
</dbReference>
<dbReference type="GO" id="GO:0098609">
    <property type="term" value="P:cell-cell adhesion"/>
    <property type="evidence" value="ECO:0007669"/>
    <property type="project" value="TreeGrafter"/>
</dbReference>
<dbReference type="GO" id="GO:0016020">
    <property type="term" value="C:membrane"/>
    <property type="evidence" value="ECO:0007669"/>
    <property type="project" value="UniProtKB-SubCell"/>
</dbReference>
<evidence type="ECO:0000256" key="1">
    <source>
        <dbReference type="ARBA" id="ARBA00022737"/>
    </source>
</evidence>
<accession>A0A512M6N9</accession>
<feature type="domain" description="Fibronectin type-III" evidence="5">
    <location>
        <begin position="359"/>
        <end position="467"/>
    </location>
</feature>
<sequence length="1952" mass="205090">MTPPPSLISVLLKGFLTAGLVLALTGGVQAVAPKAPVITKVDFSFAGFDGNVVKVGNRHSYLVTWTDNSLDEEGFDVQIKAGSDPFFTISRVNANSTQAALIGVPGLDGGTDVLFQIVAWKFNGTRIESTASKTFTYKVPMGTGQAVMTPPENLAVTNVDDSRVKFAWKDNSNSEIFYQIDFKEASATGFQGLTFVNHSGNNFITPLTLTDQTFRLRLVPNTDYNFRVRGTRLQDLAATGTNATQYTNTVTLRTPVLTAPTNLGAETLSERAIRLRWLDNSTNETGYEVQYRAIGDTEFDVLGTLGENVTTVDVPVPQGSSLAWRVVALYTYTPSGATSETTIRSDYSNQLTYSTDFPAPTNLQASMTGRANTVDLTWEDKSGTEYGYNVYTRPQGTPDWFFARATRENMTKVSVSSRTQANDSTGKPVFIPLEAGQVHEFVVRAVSQDETNVSLDSNVASAQARHGFSSRLYHPAQVGAPLTRLVENTSGGYDTVVGYLASTSNAANRSDWNITGLPPGTIFESSTGLLTGTPTQAGIYNCTMTAEFIDSPTVTETLVLRVVPSAVPSAASPYITRAIQPTTIGINTPFRVTLADKFGDPDAETAVALETSLLDQFGKPKVIDIHLFPSLAPRAVANFLSYVNAGDYNSLIFHRLAWNRDSSGTRVSPFVLQAGSLRAVATPRSFASVLSRPAPLNEPGIGNFRGTIAAAKVGARTATATITPAGGSATTVLKDDAFGYVGNPDSGTTDFFVNLGDNTQNLDNQNGGFTVFGRVSGPGMTVVDTITALPEGSYQNNNNTSTYDASLDKRIIVDGSLTAFSGIPMTATPVPTDMDISKTVRIMKASLTPTMRFTVSNPSSTVVNAVVEGNELKLTGLTEGSANVTVIAADLDSNSKSQTFNVIVQKGYRPPVITKHPVSQAVVAGTKVTFSVTATGSNLLYQWRRKIGSGLPANIENANAATYVIPSAQAGDVALYDVVVSNATTILASTPARLDLRTAPAVGVIQQAKIVEVGKPLTLTVTNVVGAPTPTFAWKRGTAAVAGQTTANLNIAAAKLTDGGVYTATASNIVSKATTTPVDVIVVNKAETRLFSTTAKTVSLTAPVTGPNLKYQWRRNTADILANTPRFTGADSAILKITGTMLEDTASYTCVITQEPAGTLGAVETGAIKLFIVQRPSLPNPLSGINAPPTAFIGVDYSWKLPYSPLEALTPSSFTVSGLPPGLKLNAATGVISGRPTAVGIFPIRAIASNIAGASTPVSTGDLRVSPLPFSNIGTFVGTISPNQMVNKNKGGRFELTVQDTAAFSAKLILGTEIIPAAGALGIGSSITGSGAITYQSRIELKRKDKSIVTLLFELDPDLGYITGVVSSGTENAYISGFRQFWDLKWRPCIYGIDPLGLTTTVSYNMSLNLNNDEEDGDVGDQTIPQGSGYLNMIVSPKGTGTISGRLADGTTITSSSMIGPQGEALLFLMLYTNTGSVVGQINLGDDLLGPTSSLRRVDGAVRWIKDVQPATQRNYQAGIPDTTLSILGATYYYKPGSNLIVMGVPSVTSGRNVTLDFSEGGLAGASRNPDRAMRVTTAHTIADPAANDANTTLGIVPATGSVYGSFVLKDDGVTRSVAYQGLVIPPVPYTPAATNSSGVIVANEIAGSGGFATGYFLLPELLPTITKSKIKSGRVVIQGNAITITTQPADATVNPGADVSLTVGIAAGAQGTVTYRWRKDGNSISGATTSNLNLSSITENKQGKYDCVVTNGSYSVTSDFAVVSVNDPVVNPTITRTPSTAKVKSGTKITFSAAVEKGTTPLLYQWKKDGVAIPDATNSTYEITSSTTANTGSYTVTIINIASPSPGVTSATPNVLTVMDAAVITNVSRTPSEEVVPNASQVVFTVTVSGTGPFTYQWKKGNTAITGATSSSYTISSASSTDAASYSVIVKNDVTPDGVASAEVPLAVAAP</sequence>
<feature type="domain" description="Ig-like" evidence="4">
    <location>
        <begin position="1664"/>
        <end position="1765"/>
    </location>
</feature>
<dbReference type="SUPFAM" id="SSF50891">
    <property type="entry name" value="Cyclophilin-like"/>
    <property type="match status" value="1"/>
</dbReference>
<dbReference type="InterPro" id="IPR002130">
    <property type="entry name" value="Cyclophilin-type_PPIase_dom"/>
</dbReference>
<evidence type="ECO:0000256" key="2">
    <source>
        <dbReference type="ARBA" id="ARBA00023157"/>
    </source>
</evidence>
<dbReference type="PROSITE" id="PS50072">
    <property type="entry name" value="CSA_PPIASE_2"/>
    <property type="match status" value="1"/>
</dbReference>
<dbReference type="InterPro" id="IPR003598">
    <property type="entry name" value="Ig_sub2"/>
</dbReference>
<dbReference type="CDD" id="cd00096">
    <property type="entry name" value="Ig"/>
    <property type="match status" value="1"/>
</dbReference>
<evidence type="ECO:0000313" key="6">
    <source>
        <dbReference type="EMBL" id="GEP42011.1"/>
    </source>
</evidence>
<evidence type="ECO:0000259" key="5">
    <source>
        <dbReference type="PROSITE" id="PS50853"/>
    </source>
</evidence>
<proteinExistence type="predicted"/>
<dbReference type="PANTHER" id="PTHR44170">
    <property type="entry name" value="PROTEIN SIDEKICK"/>
    <property type="match status" value="1"/>
</dbReference>
<dbReference type="Gene3D" id="2.60.40.10">
    <property type="entry name" value="Immunoglobulins"/>
    <property type="match status" value="11"/>
</dbReference>
<dbReference type="Proteomes" id="UP000321577">
    <property type="component" value="Unassembled WGS sequence"/>
</dbReference>
<dbReference type="SMART" id="SM00409">
    <property type="entry name" value="IG"/>
    <property type="match status" value="6"/>
</dbReference>
<dbReference type="Pfam" id="PF05345">
    <property type="entry name" value="He_PIG"/>
    <property type="match status" value="1"/>
</dbReference>
<evidence type="ECO:0000313" key="7">
    <source>
        <dbReference type="Proteomes" id="UP000321577"/>
    </source>
</evidence>
<name>A0A512M6N9_9BACT</name>
<dbReference type="InterPro" id="IPR036116">
    <property type="entry name" value="FN3_sf"/>
</dbReference>
<dbReference type="InterPro" id="IPR003961">
    <property type="entry name" value="FN3_dom"/>
</dbReference>
<dbReference type="InterPro" id="IPR007110">
    <property type="entry name" value="Ig-like_dom"/>
</dbReference>
<dbReference type="InterPro" id="IPR003599">
    <property type="entry name" value="Ig_sub"/>
</dbReference>
<dbReference type="SUPFAM" id="SSF49313">
    <property type="entry name" value="Cadherin-like"/>
    <property type="match status" value="1"/>
</dbReference>
<dbReference type="EMBL" id="BKAG01000007">
    <property type="protein sequence ID" value="GEP42011.1"/>
    <property type="molecule type" value="Genomic_DNA"/>
</dbReference>
<protein>
    <submittedName>
        <fullName evidence="6">Uncharacterized protein</fullName>
    </submittedName>
</protein>
<dbReference type="GO" id="GO:0005509">
    <property type="term" value="F:calcium ion binding"/>
    <property type="evidence" value="ECO:0007669"/>
    <property type="project" value="InterPro"/>
</dbReference>
<dbReference type="PROSITE" id="PS50853">
    <property type="entry name" value="FN3"/>
    <property type="match status" value="2"/>
</dbReference>
<keyword evidence="7" id="KW-1185">Reference proteome</keyword>
<feature type="domain" description="Fibronectin type-III" evidence="5">
    <location>
        <begin position="259"/>
        <end position="348"/>
    </location>
</feature>